<gene>
    <name evidence="1" type="ORF">P409_08770</name>
</gene>
<sequence>MAERRKPRPDVVPRIWTEEQVAWRLGMSVETMRRRSQELKRQGMPEADPLFLGRWDIKAIEHWLDMRAGLVDAANINQPSEFERALQNGEI</sequence>
<reference evidence="1 2" key="1">
    <citation type="submission" date="2014-01" db="EMBL/GenBank/DDBJ databases">
        <title>Genome sequence determination for a cystic fibrosis isolate, Inquilinus limosus.</title>
        <authorList>
            <person name="Pino M."/>
            <person name="Di Conza J."/>
            <person name="Gutkind G."/>
        </authorList>
    </citation>
    <scope>NUCLEOTIDE SEQUENCE [LARGE SCALE GENOMIC DNA]</scope>
    <source>
        <strain evidence="1 2">MP06</strain>
    </source>
</reference>
<evidence type="ECO:0000313" key="2">
    <source>
        <dbReference type="Proteomes" id="UP000029995"/>
    </source>
</evidence>
<evidence type="ECO:0000313" key="1">
    <source>
        <dbReference type="EMBL" id="KGM34683.1"/>
    </source>
</evidence>
<organism evidence="1 2">
    <name type="scientific">Inquilinus limosus MP06</name>
    <dbReference type="NCBI Taxonomy" id="1398085"/>
    <lineage>
        <taxon>Bacteria</taxon>
        <taxon>Pseudomonadati</taxon>
        <taxon>Pseudomonadota</taxon>
        <taxon>Alphaproteobacteria</taxon>
        <taxon>Rhodospirillales</taxon>
        <taxon>Rhodospirillaceae</taxon>
        <taxon>Inquilinus</taxon>
    </lineage>
</organism>
<dbReference type="EMBL" id="JANX01000075">
    <property type="protein sequence ID" value="KGM34683.1"/>
    <property type="molecule type" value="Genomic_DNA"/>
</dbReference>
<comment type="caution">
    <text evidence="1">The sequence shown here is derived from an EMBL/GenBank/DDBJ whole genome shotgun (WGS) entry which is preliminary data.</text>
</comment>
<dbReference type="RefSeq" id="WP_034834408.1">
    <property type="nucleotide sequence ID" value="NZ_JANX01000075.1"/>
</dbReference>
<dbReference type="OrthoDB" id="8002233at2"/>
<dbReference type="AlphaFoldDB" id="A0A0A0D9X1"/>
<accession>A0A0A0D9X1</accession>
<protein>
    <submittedName>
        <fullName evidence="1">Uncharacterized protein</fullName>
    </submittedName>
</protein>
<name>A0A0A0D9X1_9PROT</name>
<dbReference type="Proteomes" id="UP000029995">
    <property type="component" value="Unassembled WGS sequence"/>
</dbReference>
<proteinExistence type="predicted"/>